<dbReference type="Gene3D" id="1.10.357.10">
    <property type="entry name" value="Tetracycline Repressor, domain 2"/>
    <property type="match status" value="1"/>
</dbReference>
<protein>
    <submittedName>
        <fullName evidence="7">TetR family transcriptional regulator</fullName>
    </submittedName>
</protein>
<dbReference type="InterPro" id="IPR036271">
    <property type="entry name" value="Tet_transcr_reg_TetR-rel_C_sf"/>
</dbReference>
<proteinExistence type="predicted"/>
<dbReference type="PANTHER" id="PTHR30055">
    <property type="entry name" value="HTH-TYPE TRANSCRIPTIONAL REGULATOR RUTR"/>
    <property type="match status" value="1"/>
</dbReference>
<dbReference type="GO" id="GO:0000976">
    <property type="term" value="F:transcription cis-regulatory region binding"/>
    <property type="evidence" value="ECO:0007669"/>
    <property type="project" value="TreeGrafter"/>
</dbReference>
<evidence type="ECO:0000313" key="7">
    <source>
        <dbReference type="EMBL" id="ANF57585.1"/>
    </source>
</evidence>
<dbReference type="PANTHER" id="PTHR30055:SF234">
    <property type="entry name" value="HTH-TYPE TRANSCRIPTIONAL REGULATOR BETI"/>
    <property type="match status" value="1"/>
</dbReference>
<dbReference type="KEGG" id="haa:A5892_09010"/>
<name>A0A172YF45_9GAMM</name>
<keyword evidence="3" id="KW-0804">Transcription</keyword>
<dbReference type="EMBL" id="CP015243">
    <property type="protein sequence ID" value="ANF57585.1"/>
    <property type="molecule type" value="Genomic_DNA"/>
</dbReference>
<dbReference type="PROSITE" id="PS50977">
    <property type="entry name" value="HTH_TETR_2"/>
    <property type="match status" value="1"/>
</dbReference>
<evidence type="ECO:0000259" key="6">
    <source>
        <dbReference type="PROSITE" id="PS50977"/>
    </source>
</evidence>
<feature type="region of interest" description="Disordered" evidence="5">
    <location>
        <begin position="1"/>
        <end position="23"/>
    </location>
</feature>
<dbReference type="InterPro" id="IPR050109">
    <property type="entry name" value="HTH-type_TetR-like_transc_reg"/>
</dbReference>
<reference evidence="7 8" key="1">
    <citation type="submission" date="2016-04" db="EMBL/GenBank/DDBJ databases">
        <title>Complete Genome Sequence of Halotalea alkalilenta IHB B 13600.</title>
        <authorList>
            <person name="Swarnkar M.K."/>
            <person name="Sharma A."/>
            <person name="Kaushal K."/>
            <person name="Soni R."/>
            <person name="Rana S."/>
            <person name="Singh A.K."/>
            <person name="Gulati A."/>
        </authorList>
    </citation>
    <scope>NUCLEOTIDE SEQUENCE [LARGE SCALE GENOMIC DNA]</scope>
    <source>
        <strain evidence="7 8">IHB B 13600</strain>
    </source>
</reference>
<evidence type="ECO:0000256" key="3">
    <source>
        <dbReference type="ARBA" id="ARBA00023163"/>
    </source>
</evidence>
<organism evidence="7 8">
    <name type="scientific">Halotalea alkalilenta</name>
    <dbReference type="NCBI Taxonomy" id="376489"/>
    <lineage>
        <taxon>Bacteria</taxon>
        <taxon>Pseudomonadati</taxon>
        <taxon>Pseudomonadota</taxon>
        <taxon>Gammaproteobacteria</taxon>
        <taxon>Oceanospirillales</taxon>
        <taxon>Halomonadaceae</taxon>
        <taxon>Halotalea</taxon>
    </lineage>
</organism>
<dbReference type="Pfam" id="PF21597">
    <property type="entry name" value="TetR_C_43"/>
    <property type="match status" value="1"/>
</dbReference>
<evidence type="ECO:0000256" key="4">
    <source>
        <dbReference type="PROSITE-ProRule" id="PRU00335"/>
    </source>
</evidence>
<evidence type="ECO:0000256" key="2">
    <source>
        <dbReference type="ARBA" id="ARBA00023125"/>
    </source>
</evidence>
<evidence type="ECO:0000313" key="8">
    <source>
        <dbReference type="Proteomes" id="UP000077875"/>
    </source>
</evidence>
<dbReference type="Pfam" id="PF00440">
    <property type="entry name" value="TetR_N"/>
    <property type="match status" value="1"/>
</dbReference>
<dbReference type="STRING" id="376489.A5892_09010"/>
<keyword evidence="2 4" id="KW-0238">DNA-binding</keyword>
<sequence>MMAASRQEQGEGTPRPKRADAQRKKAALVKAALEVFTESGVDAPVREIAQRAGVGLGTVYRHFPQRSDLIVAVYRSQVDECADAAEILAEQYQPFEALAGWMRRFADFISTKRGLARGLNSSDPAYSALPGYFFSRLGPALQMLLDAAIESEAIRRGYKASELLQAVAALGRGGHDEEPGHLSKMVELLVDGLRYAQAIQEEGAPKERTTPPAS</sequence>
<dbReference type="InterPro" id="IPR009057">
    <property type="entry name" value="Homeodomain-like_sf"/>
</dbReference>
<dbReference type="AlphaFoldDB" id="A0A172YF45"/>
<evidence type="ECO:0000256" key="5">
    <source>
        <dbReference type="SAM" id="MobiDB-lite"/>
    </source>
</evidence>
<dbReference type="PRINTS" id="PR00455">
    <property type="entry name" value="HTHTETR"/>
</dbReference>
<dbReference type="SUPFAM" id="SSF46689">
    <property type="entry name" value="Homeodomain-like"/>
    <property type="match status" value="1"/>
</dbReference>
<accession>A0A172YF45</accession>
<gene>
    <name evidence="7" type="ORF">A5892_09010</name>
</gene>
<dbReference type="Proteomes" id="UP000077875">
    <property type="component" value="Chromosome"/>
</dbReference>
<dbReference type="GO" id="GO:0003700">
    <property type="term" value="F:DNA-binding transcription factor activity"/>
    <property type="evidence" value="ECO:0007669"/>
    <property type="project" value="TreeGrafter"/>
</dbReference>
<evidence type="ECO:0000256" key="1">
    <source>
        <dbReference type="ARBA" id="ARBA00023015"/>
    </source>
</evidence>
<feature type="domain" description="HTH tetR-type" evidence="6">
    <location>
        <begin position="22"/>
        <end position="81"/>
    </location>
</feature>
<dbReference type="SUPFAM" id="SSF48498">
    <property type="entry name" value="Tetracyclin repressor-like, C-terminal domain"/>
    <property type="match status" value="1"/>
</dbReference>
<feature type="DNA-binding region" description="H-T-H motif" evidence="4">
    <location>
        <begin position="44"/>
        <end position="63"/>
    </location>
</feature>
<dbReference type="InterPro" id="IPR049445">
    <property type="entry name" value="TetR_SbtR-like_C"/>
</dbReference>
<keyword evidence="8" id="KW-1185">Reference proteome</keyword>
<keyword evidence="1" id="KW-0805">Transcription regulation</keyword>
<dbReference type="InterPro" id="IPR001647">
    <property type="entry name" value="HTH_TetR"/>
</dbReference>